<evidence type="ECO:0000313" key="12">
    <source>
        <dbReference type="EMBL" id="PCK31909.1"/>
    </source>
</evidence>
<dbReference type="GO" id="GO:0008955">
    <property type="term" value="F:peptidoglycan glycosyltransferase activity"/>
    <property type="evidence" value="ECO:0007669"/>
    <property type="project" value="UniProtKB-UniRule"/>
</dbReference>
<dbReference type="InterPro" id="IPR011923">
    <property type="entry name" value="RodA/MrdB"/>
</dbReference>
<protein>
    <recommendedName>
        <fullName evidence="11">Peptidoglycan glycosyltransferase MrdB</fullName>
        <shortName evidence="11">PGT</shortName>
        <ecNumber evidence="11">2.4.99.28</ecNumber>
    </recommendedName>
    <alternativeName>
        <fullName evidence="11">Cell elongation protein RodA</fullName>
    </alternativeName>
    <alternativeName>
        <fullName evidence="11">Cell wall polymerase</fullName>
    </alternativeName>
    <alternativeName>
        <fullName evidence="11">Peptidoglycan polymerase</fullName>
        <shortName evidence="11">PG polymerase</shortName>
    </alternativeName>
</protein>
<keyword evidence="4 11" id="KW-0808">Transferase</keyword>
<evidence type="ECO:0000256" key="8">
    <source>
        <dbReference type="ARBA" id="ARBA00022989"/>
    </source>
</evidence>
<keyword evidence="6 11" id="KW-0133">Cell shape</keyword>
<organism evidence="12 13">
    <name type="scientific">Pseudoalteromonas piscicida</name>
    <dbReference type="NCBI Taxonomy" id="43662"/>
    <lineage>
        <taxon>Bacteria</taxon>
        <taxon>Pseudomonadati</taxon>
        <taxon>Pseudomonadota</taxon>
        <taxon>Gammaproteobacteria</taxon>
        <taxon>Alteromonadales</taxon>
        <taxon>Pseudoalteromonadaceae</taxon>
        <taxon>Pseudoalteromonas</taxon>
    </lineage>
</organism>
<dbReference type="GO" id="GO:0071555">
    <property type="term" value="P:cell wall organization"/>
    <property type="evidence" value="ECO:0007669"/>
    <property type="project" value="UniProtKB-KW"/>
</dbReference>
<dbReference type="AlphaFoldDB" id="A0A2A5JRF7"/>
<keyword evidence="10 11" id="KW-0961">Cell wall biogenesis/degradation</keyword>
<sequence length="368" mass="40001">MSPLNKPRSLFEKVHIDLPLFAALLTMMMGSLAIVYSASGQDMGMMMRHATRMFGALIAMLFMAQFSPNTLKRVAIPVYLLGLGMLVAVLFFGVSSKGAQRWLDLGVTRFQPSEIMKLAVPMTVAWFIGRSHLPPSIFNLTIGFAIVLVPTILIKEQPDLGTSILIASSGIFVLFLAGLSWRLIGSGLLLAVPGGYAFWHYGMHAYQKQRVLTFLDPESDPLGSGYHIIQSKIAIGSGGVEGKGWLHGTQSQLEFLPERHTDFIFSVLSEEFGLLGVTILLSLYLFIIGRGLYIAVQAQDAFSKLLAGALTLTFFVYVFVNIGMVSGLLPVVGVPLPLISYGGTSMVTLMAGFGIIMAIATDKRMLLK</sequence>
<dbReference type="PANTHER" id="PTHR30474:SF1">
    <property type="entry name" value="PEPTIDOGLYCAN GLYCOSYLTRANSFERASE MRDB"/>
    <property type="match status" value="1"/>
</dbReference>
<dbReference type="GO" id="GO:0032153">
    <property type="term" value="C:cell division site"/>
    <property type="evidence" value="ECO:0007669"/>
    <property type="project" value="TreeGrafter"/>
</dbReference>
<dbReference type="EMBL" id="NKHF01000042">
    <property type="protein sequence ID" value="PCK31909.1"/>
    <property type="molecule type" value="Genomic_DNA"/>
</dbReference>
<keyword evidence="8 11" id="KW-1133">Transmembrane helix</keyword>
<name>A0A2A5JRF7_PSEO7</name>
<comment type="similarity">
    <text evidence="11">Belongs to the SEDS family. MrdB/RodA subfamily.</text>
</comment>
<comment type="caution">
    <text evidence="12">The sequence shown here is derived from an EMBL/GenBank/DDBJ whole genome shotgun (WGS) entry which is preliminary data.</text>
</comment>
<dbReference type="RefSeq" id="WP_099641861.1">
    <property type="nucleotide sequence ID" value="NZ_JAQPZX010000009.1"/>
</dbReference>
<evidence type="ECO:0000256" key="10">
    <source>
        <dbReference type="ARBA" id="ARBA00023316"/>
    </source>
</evidence>
<evidence type="ECO:0000256" key="4">
    <source>
        <dbReference type="ARBA" id="ARBA00022679"/>
    </source>
</evidence>
<comment type="function">
    <text evidence="11">Peptidoglycan polymerase that is essential for cell wall elongation.</text>
</comment>
<dbReference type="EC" id="2.4.99.28" evidence="11"/>
<gene>
    <name evidence="11" type="primary">mrdB</name>
    <name evidence="11" type="synonym">rodA</name>
    <name evidence="12" type="ORF">CEX98_09625</name>
</gene>
<keyword evidence="11" id="KW-0997">Cell inner membrane</keyword>
<dbReference type="Pfam" id="PF01098">
    <property type="entry name" value="FTSW_RODA_SPOVE"/>
    <property type="match status" value="1"/>
</dbReference>
<keyword evidence="13" id="KW-1185">Reference proteome</keyword>
<feature type="transmembrane region" description="Helical" evidence="11">
    <location>
        <begin position="20"/>
        <end position="38"/>
    </location>
</feature>
<dbReference type="GO" id="GO:0005886">
    <property type="term" value="C:plasma membrane"/>
    <property type="evidence" value="ECO:0007669"/>
    <property type="project" value="UniProtKB-SubCell"/>
</dbReference>
<accession>A0A2A5JRF7</accession>
<dbReference type="GO" id="GO:0008360">
    <property type="term" value="P:regulation of cell shape"/>
    <property type="evidence" value="ECO:0007669"/>
    <property type="project" value="UniProtKB-KW"/>
</dbReference>
<keyword evidence="5 11" id="KW-0812">Transmembrane</keyword>
<keyword evidence="7 11" id="KW-0573">Peptidoglycan synthesis</keyword>
<reference evidence="13" key="1">
    <citation type="journal article" date="2019" name="Genome Announc.">
        <title>Draft Genome Sequence of Pseudoalteromonas piscicida Strain 36Y ROTHPW, an Hypersaline Seawater Isolate from the South Coast of Sonora, Mexico.</title>
        <authorList>
            <person name="Sanchez-Diaz R."/>
            <person name="Molina-Garza Z.J."/>
            <person name="Cruz-Suarez L.E."/>
            <person name="Selvin J."/>
            <person name="Kiran G.S."/>
            <person name="Ibarra-Gamez J.C."/>
            <person name="Gomez-Gil B."/>
            <person name="Galaviz-Silva L."/>
        </authorList>
    </citation>
    <scope>NUCLEOTIDE SEQUENCE [LARGE SCALE GENOMIC DNA]</scope>
    <source>
        <strain evidence="13">36Y_RITHPW</strain>
    </source>
</reference>
<dbReference type="GO" id="GO:0015648">
    <property type="term" value="F:lipid-linked peptidoglycan transporter activity"/>
    <property type="evidence" value="ECO:0007669"/>
    <property type="project" value="TreeGrafter"/>
</dbReference>
<keyword evidence="2 11" id="KW-1003">Cell membrane</keyword>
<evidence type="ECO:0000256" key="7">
    <source>
        <dbReference type="ARBA" id="ARBA00022984"/>
    </source>
</evidence>
<dbReference type="GO" id="GO:0009252">
    <property type="term" value="P:peptidoglycan biosynthetic process"/>
    <property type="evidence" value="ECO:0007669"/>
    <property type="project" value="UniProtKB-UniRule"/>
</dbReference>
<evidence type="ECO:0000256" key="3">
    <source>
        <dbReference type="ARBA" id="ARBA00022676"/>
    </source>
</evidence>
<comment type="catalytic activity">
    <reaction evidence="11">
        <text>[GlcNAc-(1-&gt;4)-Mur2Ac(oyl-L-Ala-gamma-D-Glu-L-Lys-D-Ala-D-Ala)](n)-di-trans,octa-cis-undecaprenyl diphosphate + beta-D-GlcNAc-(1-&gt;4)-Mur2Ac(oyl-L-Ala-gamma-D-Glu-L-Lys-D-Ala-D-Ala)-di-trans,octa-cis-undecaprenyl diphosphate = [GlcNAc-(1-&gt;4)-Mur2Ac(oyl-L-Ala-gamma-D-Glu-L-Lys-D-Ala-D-Ala)](n+1)-di-trans,octa-cis-undecaprenyl diphosphate + di-trans,octa-cis-undecaprenyl diphosphate + H(+)</text>
        <dbReference type="Rhea" id="RHEA:23708"/>
        <dbReference type="Rhea" id="RHEA-COMP:9602"/>
        <dbReference type="Rhea" id="RHEA-COMP:9603"/>
        <dbReference type="ChEBI" id="CHEBI:15378"/>
        <dbReference type="ChEBI" id="CHEBI:58405"/>
        <dbReference type="ChEBI" id="CHEBI:60033"/>
        <dbReference type="ChEBI" id="CHEBI:78435"/>
        <dbReference type="EC" id="2.4.99.28"/>
    </reaction>
</comment>
<keyword evidence="9 11" id="KW-0472">Membrane</keyword>
<feature type="transmembrane region" description="Helical" evidence="11">
    <location>
        <begin position="50"/>
        <end position="68"/>
    </location>
</feature>
<dbReference type="PANTHER" id="PTHR30474">
    <property type="entry name" value="CELL CYCLE PROTEIN"/>
    <property type="match status" value="1"/>
</dbReference>
<feature type="transmembrane region" description="Helical" evidence="11">
    <location>
        <begin position="161"/>
        <end position="184"/>
    </location>
</feature>
<evidence type="ECO:0000256" key="9">
    <source>
        <dbReference type="ARBA" id="ARBA00023136"/>
    </source>
</evidence>
<dbReference type="UniPathway" id="UPA00219"/>
<evidence type="ECO:0000256" key="11">
    <source>
        <dbReference type="HAMAP-Rule" id="MF_02079"/>
    </source>
</evidence>
<dbReference type="OrthoDB" id="9768187at2"/>
<dbReference type="InterPro" id="IPR001182">
    <property type="entry name" value="FtsW/RodA"/>
</dbReference>
<dbReference type="HAMAP" id="MF_02079">
    <property type="entry name" value="PGT_RodA"/>
    <property type="match status" value="1"/>
</dbReference>
<evidence type="ECO:0000256" key="2">
    <source>
        <dbReference type="ARBA" id="ARBA00022475"/>
    </source>
</evidence>
<evidence type="ECO:0000313" key="13">
    <source>
        <dbReference type="Proteomes" id="UP000228621"/>
    </source>
</evidence>
<keyword evidence="3 11" id="KW-0328">Glycosyltransferase</keyword>
<dbReference type="GO" id="GO:0051301">
    <property type="term" value="P:cell division"/>
    <property type="evidence" value="ECO:0007669"/>
    <property type="project" value="InterPro"/>
</dbReference>
<dbReference type="InterPro" id="IPR018365">
    <property type="entry name" value="Cell_cycle_FtsW-rel_CS"/>
</dbReference>
<comment type="subcellular location">
    <subcellularLocation>
        <location evidence="11">Cell inner membrane</location>
        <topology evidence="11">Multi-pass membrane protein</topology>
    </subcellularLocation>
    <subcellularLocation>
        <location evidence="1">Membrane</location>
        <topology evidence="1">Multi-pass membrane protein</topology>
    </subcellularLocation>
</comment>
<feature type="transmembrane region" description="Helical" evidence="11">
    <location>
        <begin position="338"/>
        <end position="360"/>
    </location>
</feature>
<dbReference type="NCBIfam" id="TIGR02210">
    <property type="entry name" value="rodA_shape"/>
    <property type="match status" value="1"/>
</dbReference>
<proteinExistence type="inferred from homology"/>
<dbReference type="Proteomes" id="UP000228621">
    <property type="component" value="Unassembled WGS sequence"/>
</dbReference>
<evidence type="ECO:0000256" key="6">
    <source>
        <dbReference type="ARBA" id="ARBA00022960"/>
    </source>
</evidence>
<evidence type="ECO:0000256" key="5">
    <source>
        <dbReference type="ARBA" id="ARBA00022692"/>
    </source>
</evidence>
<feature type="transmembrane region" description="Helical" evidence="11">
    <location>
        <begin position="74"/>
        <end position="94"/>
    </location>
</feature>
<comment type="pathway">
    <text evidence="11">Cell wall biogenesis; peptidoglycan biosynthesis.</text>
</comment>
<dbReference type="PROSITE" id="PS00428">
    <property type="entry name" value="FTSW_RODA_SPOVE"/>
    <property type="match status" value="1"/>
</dbReference>
<feature type="transmembrane region" description="Helical" evidence="11">
    <location>
        <begin position="137"/>
        <end position="154"/>
    </location>
</feature>
<evidence type="ECO:0000256" key="1">
    <source>
        <dbReference type="ARBA" id="ARBA00004141"/>
    </source>
</evidence>
<feature type="transmembrane region" description="Helical" evidence="11">
    <location>
        <begin position="272"/>
        <end position="293"/>
    </location>
</feature>
<feature type="transmembrane region" description="Helical" evidence="11">
    <location>
        <begin position="305"/>
        <end position="332"/>
    </location>
</feature>